<proteinExistence type="predicted"/>
<keyword evidence="1" id="KW-0732">Signal</keyword>
<keyword evidence="3" id="KW-1185">Reference proteome</keyword>
<sequence length="83" mass="8971">MELRRISSVLIVAPLLFITVATACSNGTCKLLDDCKTDGDCEAGLYCFSCPQGFLGSKCVRSTATPVFNLLVSSTFSLVYNFF</sequence>
<comment type="caution">
    <text evidence="2">The sequence shown here is derived from an EMBL/GenBank/DDBJ whole genome shotgun (WGS) entry which is preliminary data.</text>
</comment>
<evidence type="ECO:0000256" key="1">
    <source>
        <dbReference type="SAM" id="SignalP"/>
    </source>
</evidence>
<dbReference type="PROSITE" id="PS51257">
    <property type="entry name" value="PROKAR_LIPOPROTEIN"/>
    <property type="match status" value="1"/>
</dbReference>
<feature type="signal peptide" evidence="1">
    <location>
        <begin position="1"/>
        <end position="23"/>
    </location>
</feature>
<evidence type="ECO:0008006" key="4">
    <source>
        <dbReference type="Google" id="ProtNLM"/>
    </source>
</evidence>
<protein>
    <recommendedName>
        <fullName evidence="4">EGF-like domain-containing protein</fullName>
    </recommendedName>
</protein>
<dbReference type="EMBL" id="JARYMX010000002">
    <property type="protein sequence ID" value="KAJ9562207.1"/>
    <property type="molecule type" value="Genomic_DNA"/>
</dbReference>
<organism evidence="2 3">
    <name type="scientific">Centaurea solstitialis</name>
    <name type="common">yellow star-thistle</name>
    <dbReference type="NCBI Taxonomy" id="347529"/>
    <lineage>
        <taxon>Eukaryota</taxon>
        <taxon>Viridiplantae</taxon>
        <taxon>Streptophyta</taxon>
        <taxon>Embryophyta</taxon>
        <taxon>Tracheophyta</taxon>
        <taxon>Spermatophyta</taxon>
        <taxon>Magnoliopsida</taxon>
        <taxon>eudicotyledons</taxon>
        <taxon>Gunneridae</taxon>
        <taxon>Pentapetalae</taxon>
        <taxon>asterids</taxon>
        <taxon>campanulids</taxon>
        <taxon>Asterales</taxon>
        <taxon>Asteraceae</taxon>
        <taxon>Carduoideae</taxon>
        <taxon>Cardueae</taxon>
        <taxon>Centaureinae</taxon>
        <taxon>Centaurea</taxon>
    </lineage>
</organism>
<gene>
    <name evidence="2" type="ORF">OSB04_007367</name>
</gene>
<accession>A0AA38WIE6</accession>
<feature type="chain" id="PRO_5041284763" description="EGF-like domain-containing protein" evidence="1">
    <location>
        <begin position="24"/>
        <end position="83"/>
    </location>
</feature>
<name>A0AA38WIE6_9ASTR</name>
<evidence type="ECO:0000313" key="3">
    <source>
        <dbReference type="Proteomes" id="UP001172457"/>
    </source>
</evidence>
<reference evidence="2" key="1">
    <citation type="submission" date="2023-03" db="EMBL/GenBank/DDBJ databases">
        <title>Chromosome-scale reference genome and RAD-based genetic map of yellow starthistle (Centaurea solstitialis) reveal putative structural variation and QTLs associated with invader traits.</title>
        <authorList>
            <person name="Reatini B."/>
            <person name="Cang F.A."/>
            <person name="Jiang Q."/>
            <person name="Mckibben M.T.W."/>
            <person name="Barker M.S."/>
            <person name="Rieseberg L.H."/>
            <person name="Dlugosch K.M."/>
        </authorList>
    </citation>
    <scope>NUCLEOTIDE SEQUENCE</scope>
    <source>
        <strain evidence="2">CAN-66</strain>
        <tissue evidence="2">Leaf</tissue>
    </source>
</reference>
<dbReference type="AlphaFoldDB" id="A0AA38WIE6"/>
<dbReference type="Proteomes" id="UP001172457">
    <property type="component" value="Chromosome 2"/>
</dbReference>
<evidence type="ECO:0000313" key="2">
    <source>
        <dbReference type="EMBL" id="KAJ9562207.1"/>
    </source>
</evidence>